<evidence type="ECO:0000313" key="4">
    <source>
        <dbReference type="Proteomes" id="UP000598996"/>
    </source>
</evidence>
<name>A0ABS1VWA5_9ACTN</name>
<evidence type="ECO:0000259" key="2">
    <source>
        <dbReference type="PROSITE" id="PS50801"/>
    </source>
</evidence>
<dbReference type="InterPro" id="IPR036513">
    <property type="entry name" value="STAS_dom_sf"/>
</dbReference>
<comment type="caution">
    <text evidence="3">The sequence shown here is derived from an EMBL/GenBank/DDBJ whole genome shotgun (WGS) entry which is preliminary data.</text>
</comment>
<dbReference type="EMBL" id="JAENHO010000009">
    <property type="protein sequence ID" value="MBL7258718.1"/>
    <property type="molecule type" value="Genomic_DNA"/>
</dbReference>
<accession>A0ABS1VWA5</accession>
<keyword evidence="4" id="KW-1185">Reference proteome</keyword>
<dbReference type="InterPro" id="IPR002645">
    <property type="entry name" value="STAS_dom"/>
</dbReference>
<organism evidence="3 4">
    <name type="scientific">Paractinoplanes lichenicola</name>
    <dbReference type="NCBI Taxonomy" id="2802976"/>
    <lineage>
        <taxon>Bacteria</taxon>
        <taxon>Bacillati</taxon>
        <taxon>Actinomycetota</taxon>
        <taxon>Actinomycetes</taxon>
        <taxon>Micromonosporales</taxon>
        <taxon>Micromonosporaceae</taxon>
        <taxon>Paractinoplanes</taxon>
    </lineage>
</organism>
<feature type="region of interest" description="Disordered" evidence="1">
    <location>
        <begin position="149"/>
        <end position="172"/>
    </location>
</feature>
<feature type="domain" description="STAS" evidence="2">
    <location>
        <begin position="1"/>
        <end position="69"/>
    </location>
</feature>
<sequence length="172" mass="18973">MAGVFTRTLTTPVVAHVELNLTELRFVDAAGVRCLLACGREADSAGVAMTLRSPMPTVAHVLTVLDLSDRFAPAGEPADRPAPAVFHRDESSAVFHGDESSAVFHGDESPAVFHRDESSAVFHRDESPAVFHGDESEDWRQRTARIRREAQDTRRRARLAVSRSRMIRPAED</sequence>
<dbReference type="Proteomes" id="UP000598996">
    <property type="component" value="Unassembled WGS sequence"/>
</dbReference>
<dbReference type="InterPro" id="IPR058548">
    <property type="entry name" value="MlaB-like_STAS"/>
</dbReference>
<feature type="region of interest" description="Disordered" evidence="1">
    <location>
        <begin position="74"/>
        <end position="93"/>
    </location>
</feature>
<protein>
    <submittedName>
        <fullName evidence="3">STAS domain-containing protein</fullName>
    </submittedName>
</protein>
<evidence type="ECO:0000313" key="3">
    <source>
        <dbReference type="EMBL" id="MBL7258718.1"/>
    </source>
</evidence>
<dbReference type="PROSITE" id="PS50801">
    <property type="entry name" value="STAS"/>
    <property type="match status" value="1"/>
</dbReference>
<proteinExistence type="predicted"/>
<evidence type="ECO:0000256" key="1">
    <source>
        <dbReference type="SAM" id="MobiDB-lite"/>
    </source>
</evidence>
<reference evidence="3 4" key="1">
    <citation type="submission" date="2021-01" db="EMBL/GenBank/DDBJ databases">
        <title>Actinoplanes sp. nov. LDG1-01 isolated from lichen.</title>
        <authorList>
            <person name="Saeng-In P."/>
            <person name="Phongsopitanun W."/>
            <person name="Kanchanasin P."/>
            <person name="Yuki M."/>
            <person name="Kudo T."/>
            <person name="Ohkuma M."/>
            <person name="Tanasupawat S."/>
        </authorList>
    </citation>
    <scope>NUCLEOTIDE SEQUENCE [LARGE SCALE GENOMIC DNA]</scope>
    <source>
        <strain evidence="3 4">LDG1-01</strain>
    </source>
</reference>
<dbReference type="Gene3D" id="3.30.750.24">
    <property type="entry name" value="STAS domain"/>
    <property type="match status" value="1"/>
</dbReference>
<gene>
    <name evidence="3" type="ORF">JKJ07_30845</name>
</gene>
<dbReference type="Pfam" id="PF13466">
    <property type="entry name" value="STAS_2"/>
    <property type="match status" value="1"/>
</dbReference>
<dbReference type="SUPFAM" id="SSF52091">
    <property type="entry name" value="SpoIIaa-like"/>
    <property type="match status" value="1"/>
</dbReference>